<comment type="caution">
    <text evidence="1">The sequence shown here is derived from an EMBL/GenBank/DDBJ whole genome shotgun (WGS) entry which is preliminary data.</text>
</comment>
<gene>
    <name evidence="1" type="ORF">KK078_01235</name>
</gene>
<reference evidence="1 2" key="1">
    <citation type="submission" date="2021-05" db="EMBL/GenBank/DDBJ databases">
        <title>A Polyphasic approach of four new species of the genus Ohtaekwangia: Ohtaekwangia histidinii sp. nov., Ohtaekwangia cretensis sp. nov., Ohtaekwangia indiensis sp. nov., Ohtaekwangia reichenbachii sp. nov. from diverse environment.</title>
        <authorList>
            <person name="Octaviana S."/>
        </authorList>
    </citation>
    <scope>NUCLEOTIDE SEQUENCE [LARGE SCALE GENOMIC DNA]</scope>
    <source>
        <strain evidence="1 2">PWU37</strain>
    </source>
</reference>
<organism evidence="1 2">
    <name type="scientific">Dawidia soli</name>
    <dbReference type="NCBI Taxonomy" id="2782352"/>
    <lineage>
        <taxon>Bacteria</taxon>
        <taxon>Pseudomonadati</taxon>
        <taxon>Bacteroidota</taxon>
        <taxon>Cytophagia</taxon>
        <taxon>Cytophagales</taxon>
        <taxon>Chryseotaleaceae</taxon>
        <taxon>Dawidia</taxon>
    </lineage>
</organism>
<proteinExistence type="predicted"/>
<sequence length="82" mass="9033">MMQYYTLENKLQDAAFLAGQPVVCPIALHRHDLEAGTLREGASIVVMLSNRAKYKARIASLTYTLKGTHAAGEMTIIREVPS</sequence>
<evidence type="ECO:0000313" key="2">
    <source>
        <dbReference type="Proteomes" id="UP001319180"/>
    </source>
</evidence>
<evidence type="ECO:0000313" key="1">
    <source>
        <dbReference type="EMBL" id="MBT1685155.1"/>
    </source>
</evidence>
<protein>
    <submittedName>
        <fullName evidence="1">Uncharacterized protein</fullName>
    </submittedName>
</protein>
<dbReference type="Proteomes" id="UP001319180">
    <property type="component" value="Unassembled WGS sequence"/>
</dbReference>
<dbReference type="RefSeq" id="WP_254088404.1">
    <property type="nucleotide sequence ID" value="NZ_JAHESC010000001.1"/>
</dbReference>
<dbReference type="AlphaFoldDB" id="A0AAP2D6Y0"/>
<dbReference type="EMBL" id="JAHESC010000001">
    <property type="protein sequence ID" value="MBT1685155.1"/>
    <property type="molecule type" value="Genomic_DNA"/>
</dbReference>
<name>A0AAP2D6Y0_9BACT</name>
<keyword evidence="2" id="KW-1185">Reference proteome</keyword>
<accession>A0AAP2D6Y0</accession>